<dbReference type="SMART" id="SM00530">
    <property type="entry name" value="HTH_XRE"/>
    <property type="match status" value="1"/>
</dbReference>
<evidence type="ECO:0000313" key="3">
    <source>
        <dbReference type="Proteomes" id="UP000466794"/>
    </source>
</evidence>
<dbReference type="Gene3D" id="3.30.450.180">
    <property type="match status" value="1"/>
</dbReference>
<dbReference type="PROSITE" id="PS50943">
    <property type="entry name" value="HTH_CROC1"/>
    <property type="match status" value="1"/>
</dbReference>
<comment type="caution">
    <text evidence="2">The sequence shown here is derived from an EMBL/GenBank/DDBJ whole genome shotgun (WGS) entry which is preliminary data.</text>
</comment>
<dbReference type="Pfam" id="PF13560">
    <property type="entry name" value="HTH_31"/>
    <property type="match status" value="1"/>
</dbReference>
<reference evidence="2 3" key="1">
    <citation type="submission" date="2019-12" db="EMBL/GenBank/DDBJ databases">
        <title>Nocardia sp. nov. ET3-3 isolated from soil.</title>
        <authorList>
            <person name="Kanchanasin P."/>
            <person name="Tanasupawat S."/>
            <person name="Yuki M."/>
            <person name="Kudo T."/>
        </authorList>
    </citation>
    <scope>NUCLEOTIDE SEQUENCE [LARGE SCALE GENOMIC DNA]</scope>
    <source>
        <strain evidence="2 3">ET3-3</strain>
    </source>
</reference>
<sequence length="295" mass="32946">MPVRRLTRAGRECGSIAIRLLSRTFGTGDRRELVRVTGRSDAVGEPPTIEAPSFGRTLRRLRDDRGVSREQLAYTAGVSASYVTHLEKGDRVNPAAAVVEALVRGLDRVRPLTLADRRQVFDLAGLGLPGDPTVPNLRAAITAEQRHALFLFQPHLAAYVDYLGNLLEANDAWDAALPGLRQDGNMFRWMFGNELARRYQVDWETEARKYVRWLRTTAGRLAEDPGILGLVDELSGHPDFRRLWAEDGVDFPSSARTLRLRDPQSGRVREFQMQTAGLNCTAFPHHIAVILGLEL</sequence>
<dbReference type="PANTHER" id="PTHR35010">
    <property type="entry name" value="BLL4672 PROTEIN-RELATED"/>
    <property type="match status" value="1"/>
</dbReference>
<feature type="domain" description="HTH cro/C1-type" evidence="1">
    <location>
        <begin position="58"/>
        <end position="114"/>
    </location>
</feature>
<evidence type="ECO:0000259" key="1">
    <source>
        <dbReference type="PROSITE" id="PS50943"/>
    </source>
</evidence>
<dbReference type="EMBL" id="WRPP01000002">
    <property type="protein sequence ID" value="MVU77630.1"/>
    <property type="molecule type" value="Genomic_DNA"/>
</dbReference>
<organism evidence="2 3">
    <name type="scientific">Nocardia terrae</name>
    <dbReference type="NCBI Taxonomy" id="2675851"/>
    <lineage>
        <taxon>Bacteria</taxon>
        <taxon>Bacillati</taxon>
        <taxon>Actinomycetota</taxon>
        <taxon>Actinomycetes</taxon>
        <taxon>Mycobacteriales</taxon>
        <taxon>Nocardiaceae</taxon>
        <taxon>Nocardia</taxon>
    </lineage>
</organism>
<keyword evidence="3" id="KW-1185">Reference proteome</keyword>
<accession>A0A7K1UTG1</accession>
<dbReference type="Proteomes" id="UP000466794">
    <property type="component" value="Unassembled WGS sequence"/>
</dbReference>
<evidence type="ECO:0000313" key="2">
    <source>
        <dbReference type="EMBL" id="MVU77630.1"/>
    </source>
</evidence>
<dbReference type="SUPFAM" id="SSF47413">
    <property type="entry name" value="lambda repressor-like DNA-binding domains"/>
    <property type="match status" value="1"/>
</dbReference>
<gene>
    <name evidence="2" type="ORF">GPX89_10305</name>
</gene>
<dbReference type="InterPro" id="IPR001387">
    <property type="entry name" value="Cro/C1-type_HTH"/>
</dbReference>
<dbReference type="GO" id="GO:0003677">
    <property type="term" value="F:DNA binding"/>
    <property type="evidence" value="ECO:0007669"/>
    <property type="project" value="InterPro"/>
</dbReference>
<dbReference type="Pfam" id="PF17765">
    <property type="entry name" value="MLTR_LBD"/>
    <property type="match status" value="1"/>
</dbReference>
<dbReference type="InterPro" id="IPR041413">
    <property type="entry name" value="MLTR_LBD"/>
</dbReference>
<protein>
    <submittedName>
        <fullName evidence="2">Helix-turn-helix domain-containing protein</fullName>
    </submittedName>
</protein>
<proteinExistence type="predicted"/>
<dbReference type="AlphaFoldDB" id="A0A7K1UTG1"/>
<dbReference type="Gene3D" id="1.10.260.40">
    <property type="entry name" value="lambda repressor-like DNA-binding domains"/>
    <property type="match status" value="1"/>
</dbReference>
<dbReference type="InterPro" id="IPR010982">
    <property type="entry name" value="Lambda_DNA-bd_dom_sf"/>
</dbReference>
<dbReference type="CDD" id="cd00093">
    <property type="entry name" value="HTH_XRE"/>
    <property type="match status" value="1"/>
</dbReference>
<dbReference type="PANTHER" id="PTHR35010:SF2">
    <property type="entry name" value="BLL4672 PROTEIN"/>
    <property type="match status" value="1"/>
</dbReference>
<name>A0A7K1UTG1_9NOCA</name>